<gene>
    <name evidence="1" type="ORF">KDAU_00300</name>
</gene>
<dbReference type="EMBL" id="BIFQ01000001">
    <property type="protein sequence ID" value="GCE02701.1"/>
    <property type="molecule type" value="Genomic_DNA"/>
</dbReference>
<proteinExistence type="predicted"/>
<dbReference type="AlphaFoldDB" id="A0A401Z771"/>
<reference evidence="2" key="1">
    <citation type="submission" date="2018-12" db="EMBL/GenBank/DDBJ databases">
        <title>Tengunoibacter tsumagoiensis gen. nov., sp. nov., Dictyobacter kobayashii sp. nov., D. alpinus sp. nov., and D. joshuensis sp. nov. and description of Dictyobacteraceae fam. nov. within the order Ktedonobacterales isolated from Tengu-no-mugimeshi.</title>
        <authorList>
            <person name="Wang C.M."/>
            <person name="Zheng Y."/>
            <person name="Sakai Y."/>
            <person name="Toyoda A."/>
            <person name="Minakuchi Y."/>
            <person name="Abe K."/>
            <person name="Yokota A."/>
            <person name="Yabe S."/>
        </authorList>
    </citation>
    <scope>NUCLEOTIDE SEQUENCE [LARGE SCALE GENOMIC DNA]</scope>
    <source>
        <strain evidence="2">S-27</strain>
    </source>
</reference>
<organism evidence="1 2">
    <name type="scientific">Dictyobacter aurantiacus</name>
    <dbReference type="NCBI Taxonomy" id="1936993"/>
    <lineage>
        <taxon>Bacteria</taxon>
        <taxon>Bacillati</taxon>
        <taxon>Chloroflexota</taxon>
        <taxon>Ktedonobacteria</taxon>
        <taxon>Ktedonobacterales</taxon>
        <taxon>Dictyobacteraceae</taxon>
        <taxon>Dictyobacter</taxon>
    </lineage>
</organism>
<accession>A0A401Z771</accession>
<evidence type="ECO:0000313" key="1">
    <source>
        <dbReference type="EMBL" id="GCE02701.1"/>
    </source>
</evidence>
<dbReference type="Proteomes" id="UP000287224">
    <property type="component" value="Unassembled WGS sequence"/>
</dbReference>
<keyword evidence="2" id="KW-1185">Reference proteome</keyword>
<name>A0A401Z771_9CHLR</name>
<sequence length="61" mass="6859">MYCCIIAANPGSKTLDLGNITLSSSRKPFVQIRASLLREHRNKLLSEVIYVIQIRVSLSKL</sequence>
<evidence type="ECO:0000313" key="2">
    <source>
        <dbReference type="Proteomes" id="UP000287224"/>
    </source>
</evidence>
<comment type="caution">
    <text evidence="1">The sequence shown here is derived from an EMBL/GenBank/DDBJ whole genome shotgun (WGS) entry which is preliminary data.</text>
</comment>
<protein>
    <submittedName>
        <fullName evidence="1">Uncharacterized protein</fullName>
    </submittedName>
</protein>